<dbReference type="PANTHER" id="PTHR44757:SF2">
    <property type="entry name" value="BIOFILM ARCHITECTURE MAINTENANCE PROTEIN MBAA"/>
    <property type="match status" value="1"/>
</dbReference>
<gene>
    <name evidence="9" type="ORF">HNP49_000948</name>
</gene>
<feature type="domain" description="EAL" evidence="7">
    <location>
        <begin position="475"/>
        <end position="729"/>
    </location>
</feature>
<dbReference type="InterPro" id="IPR029787">
    <property type="entry name" value="Nucleotide_cyclase"/>
</dbReference>
<dbReference type="InterPro" id="IPR000014">
    <property type="entry name" value="PAS"/>
</dbReference>
<feature type="domain" description="PAC" evidence="6">
    <location>
        <begin position="250"/>
        <end position="301"/>
    </location>
</feature>
<dbReference type="InterPro" id="IPR035919">
    <property type="entry name" value="EAL_sf"/>
</dbReference>
<dbReference type="CDD" id="cd00130">
    <property type="entry name" value="PAS"/>
    <property type="match status" value="1"/>
</dbReference>
<comment type="cofactor">
    <cofactor evidence="1">
        <name>Mg(2+)</name>
        <dbReference type="ChEBI" id="CHEBI:18420"/>
    </cofactor>
</comment>
<dbReference type="InterPro" id="IPR000160">
    <property type="entry name" value="GGDEF_dom"/>
</dbReference>
<dbReference type="SUPFAM" id="SSF55073">
    <property type="entry name" value="Nucleotide cyclase"/>
    <property type="match status" value="1"/>
</dbReference>
<dbReference type="InterPro" id="IPR001610">
    <property type="entry name" value="PAC"/>
</dbReference>
<dbReference type="SMART" id="SM00091">
    <property type="entry name" value="PAS"/>
    <property type="match status" value="1"/>
</dbReference>
<evidence type="ECO:0000313" key="10">
    <source>
        <dbReference type="Proteomes" id="UP000557193"/>
    </source>
</evidence>
<evidence type="ECO:0000259" key="8">
    <source>
        <dbReference type="PROSITE" id="PS50887"/>
    </source>
</evidence>
<organism evidence="9 10">
    <name type="scientific">Pseudomonas fluvialis</name>
    <dbReference type="NCBI Taxonomy" id="1793966"/>
    <lineage>
        <taxon>Bacteria</taxon>
        <taxon>Pseudomonadati</taxon>
        <taxon>Pseudomonadota</taxon>
        <taxon>Gammaproteobacteria</taxon>
        <taxon>Pseudomonadales</taxon>
        <taxon>Pseudomonadaceae</taxon>
        <taxon>Pseudomonas</taxon>
    </lineage>
</organism>
<dbReference type="SUPFAM" id="SSF46458">
    <property type="entry name" value="Globin-like"/>
    <property type="match status" value="1"/>
</dbReference>
<dbReference type="SMART" id="SM00086">
    <property type="entry name" value="PAC"/>
    <property type="match status" value="1"/>
</dbReference>
<dbReference type="Gene3D" id="3.20.20.450">
    <property type="entry name" value="EAL domain"/>
    <property type="match status" value="1"/>
</dbReference>
<dbReference type="InterPro" id="IPR052155">
    <property type="entry name" value="Biofilm_reg_signaling"/>
</dbReference>
<dbReference type="SMART" id="SM00052">
    <property type="entry name" value="EAL"/>
    <property type="match status" value="1"/>
</dbReference>
<dbReference type="PROSITE" id="PS50883">
    <property type="entry name" value="EAL"/>
    <property type="match status" value="1"/>
</dbReference>
<dbReference type="SMART" id="SM00267">
    <property type="entry name" value="GGDEF"/>
    <property type="match status" value="1"/>
</dbReference>
<evidence type="ECO:0000313" key="9">
    <source>
        <dbReference type="EMBL" id="MBB6340798.1"/>
    </source>
</evidence>
<evidence type="ECO:0000259" key="5">
    <source>
        <dbReference type="PROSITE" id="PS50112"/>
    </source>
</evidence>
<dbReference type="GO" id="GO:0003824">
    <property type="term" value="F:catalytic activity"/>
    <property type="evidence" value="ECO:0007669"/>
    <property type="project" value="UniProtKB-ARBA"/>
</dbReference>
<dbReference type="Gene3D" id="1.10.490.10">
    <property type="entry name" value="Globins"/>
    <property type="match status" value="1"/>
</dbReference>
<proteinExistence type="predicted"/>
<dbReference type="Pfam" id="PF11563">
    <property type="entry name" value="Protoglobin"/>
    <property type="match status" value="1"/>
</dbReference>
<dbReference type="InterPro" id="IPR043128">
    <property type="entry name" value="Rev_trsase/Diguanyl_cyclase"/>
</dbReference>
<comment type="caution">
    <text evidence="9">The sequence shown here is derived from an EMBL/GenBank/DDBJ whole genome shotgun (WGS) entry which is preliminary data.</text>
</comment>
<dbReference type="FunFam" id="3.30.70.270:FF:000001">
    <property type="entry name" value="Diguanylate cyclase domain protein"/>
    <property type="match status" value="1"/>
</dbReference>
<dbReference type="PROSITE" id="PS50112">
    <property type="entry name" value="PAS"/>
    <property type="match status" value="1"/>
</dbReference>
<dbReference type="CDD" id="cd01949">
    <property type="entry name" value="GGDEF"/>
    <property type="match status" value="1"/>
</dbReference>
<dbReference type="Gene3D" id="3.30.450.20">
    <property type="entry name" value="PAS domain"/>
    <property type="match status" value="1"/>
</dbReference>
<dbReference type="EMBL" id="JACHLL010000001">
    <property type="protein sequence ID" value="MBB6340798.1"/>
    <property type="molecule type" value="Genomic_DNA"/>
</dbReference>
<evidence type="ECO:0000256" key="3">
    <source>
        <dbReference type="ARBA" id="ARBA00015125"/>
    </source>
</evidence>
<dbReference type="PROSITE" id="PS50113">
    <property type="entry name" value="PAC"/>
    <property type="match status" value="1"/>
</dbReference>
<evidence type="ECO:0000259" key="7">
    <source>
        <dbReference type="PROSITE" id="PS50883"/>
    </source>
</evidence>
<dbReference type="SUPFAM" id="SSF141868">
    <property type="entry name" value="EAL domain-like"/>
    <property type="match status" value="1"/>
</dbReference>
<dbReference type="InterPro" id="IPR035965">
    <property type="entry name" value="PAS-like_dom_sf"/>
</dbReference>
<accession>A0A7X0BQP3</accession>
<sequence length="745" mass="83888">MGSPEDIQALLRSIGLDRQEVLTRLEFLQWSTADGARLQQAVDRLGQAHEDFVDQLYNHLGSFPTPAGLLQHPGVLQRLKASQKAYYQRLWRGPHDADYVRERLRVGWVHERVGLELKWYLGAYRLYLDQMLTSLFDGHPQHELFASLLKAVFFDMSLAVDAYSATQRQALESSDARYARALRGANDGIWDWHIDRDQLYLSERWASMLGLARDELGEGSAGWFARVHPEDLPGLRLAVQQHLGGSSPSLQHQYRIRHREGHYLWVLLRGVLSSDERGGQRLAGSQSDISQHKAAEQNLQHAARHDPLTGLANRTRLQELLGQAQERRQRPGARHAALLFIDLDRFKLINDSLGHSSGDLVLVEVAQRLKRCLRPGDHLARFGGDEFVVLLDDLAQLEDAERVAQRMLDELHLPLQLDERQLSVSASIGIAGLGEADIGDDVLRAADLAMYRAKDAGKARFARYSAELQERAARRLQLESALAQALERGEFNLHFQPICRLERGHNRVVGVEALLRWQHEDRWVSPEEFIPILEESGDILAVGEWALFHAAWQCMCWQRVQPGLYCAVNLSSQQLKVSDFARRVARILSETGLPASCLILEITESQLMEDSAQTLACLRELASLGVRLALDDFGTGYSSLGYLKRFPLHILKVDRSFIGGTSHDEDLATISRAIIKLGQGLNMAVVAEGVEQSSHLDFLRAEGCDYAQGYLLSQPQPAWQLDPLLRQQPAYLHQSRVATPADYCI</sequence>
<dbReference type="Gene3D" id="3.30.70.270">
    <property type="match status" value="1"/>
</dbReference>
<dbReference type="InterPro" id="IPR013655">
    <property type="entry name" value="PAS_fold_3"/>
</dbReference>
<dbReference type="NCBIfam" id="TIGR00229">
    <property type="entry name" value="sensory_box"/>
    <property type="match status" value="1"/>
</dbReference>
<dbReference type="Proteomes" id="UP000557193">
    <property type="component" value="Unassembled WGS sequence"/>
</dbReference>
<dbReference type="RefSeq" id="WP_184681036.1">
    <property type="nucleotide sequence ID" value="NZ_JACHLL010000001.1"/>
</dbReference>
<dbReference type="AlphaFoldDB" id="A0A7X0BQP3"/>
<dbReference type="NCBIfam" id="TIGR00254">
    <property type="entry name" value="GGDEF"/>
    <property type="match status" value="1"/>
</dbReference>
<evidence type="ECO:0000256" key="2">
    <source>
        <dbReference type="ARBA" id="ARBA00004533"/>
    </source>
</evidence>
<dbReference type="InterPro" id="IPR001633">
    <property type="entry name" value="EAL_dom"/>
</dbReference>
<dbReference type="PROSITE" id="PS50887">
    <property type="entry name" value="GGDEF"/>
    <property type="match status" value="1"/>
</dbReference>
<dbReference type="InterPro" id="IPR012292">
    <property type="entry name" value="Globin/Proto"/>
</dbReference>
<comment type="subcellular location">
    <subcellularLocation>
        <location evidence="2">Cell inner membrane</location>
    </subcellularLocation>
</comment>
<dbReference type="SUPFAM" id="SSF55785">
    <property type="entry name" value="PYP-like sensor domain (PAS domain)"/>
    <property type="match status" value="1"/>
</dbReference>
<keyword evidence="10" id="KW-1185">Reference proteome</keyword>
<dbReference type="Pfam" id="PF08447">
    <property type="entry name" value="PAS_3"/>
    <property type="match status" value="1"/>
</dbReference>
<dbReference type="CDD" id="cd01948">
    <property type="entry name" value="EAL"/>
    <property type="match status" value="1"/>
</dbReference>
<dbReference type="GO" id="GO:0019825">
    <property type="term" value="F:oxygen binding"/>
    <property type="evidence" value="ECO:0007669"/>
    <property type="project" value="InterPro"/>
</dbReference>
<dbReference type="GO" id="GO:0020037">
    <property type="term" value="F:heme binding"/>
    <property type="evidence" value="ECO:0007669"/>
    <property type="project" value="InterPro"/>
</dbReference>
<dbReference type="InterPro" id="IPR044398">
    <property type="entry name" value="Globin-sensor_dom"/>
</dbReference>
<feature type="domain" description="GGDEF" evidence="8">
    <location>
        <begin position="334"/>
        <end position="466"/>
    </location>
</feature>
<dbReference type="GO" id="GO:0005886">
    <property type="term" value="C:plasma membrane"/>
    <property type="evidence" value="ECO:0007669"/>
    <property type="project" value="UniProtKB-SubCell"/>
</dbReference>
<dbReference type="PANTHER" id="PTHR44757">
    <property type="entry name" value="DIGUANYLATE CYCLASE DGCP"/>
    <property type="match status" value="1"/>
</dbReference>
<dbReference type="InterPro" id="IPR000700">
    <property type="entry name" value="PAS-assoc_C"/>
</dbReference>
<evidence type="ECO:0000259" key="6">
    <source>
        <dbReference type="PROSITE" id="PS50113"/>
    </source>
</evidence>
<evidence type="ECO:0000256" key="1">
    <source>
        <dbReference type="ARBA" id="ARBA00001946"/>
    </source>
</evidence>
<evidence type="ECO:0000256" key="4">
    <source>
        <dbReference type="ARBA" id="ARBA00029839"/>
    </source>
</evidence>
<dbReference type="InterPro" id="IPR009050">
    <property type="entry name" value="Globin-like_sf"/>
</dbReference>
<dbReference type="Pfam" id="PF00563">
    <property type="entry name" value="EAL"/>
    <property type="match status" value="1"/>
</dbReference>
<reference evidence="9 10" key="1">
    <citation type="submission" date="2020-08" db="EMBL/GenBank/DDBJ databases">
        <title>Functional genomics of gut bacteria from endangered species of beetles.</title>
        <authorList>
            <person name="Carlos-Shanley C."/>
        </authorList>
    </citation>
    <scope>NUCLEOTIDE SEQUENCE [LARGE SCALE GENOMIC DNA]</scope>
    <source>
        <strain evidence="9 10">S00202</strain>
    </source>
</reference>
<dbReference type="Pfam" id="PF00990">
    <property type="entry name" value="GGDEF"/>
    <property type="match status" value="1"/>
</dbReference>
<protein>
    <recommendedName>
        <fullName evidence="3">Diguanylate cyclase DosC</fullName>
    </recommendedName>
    <alternativeName>
        <fullName evidence="4">Direct oxygen-sensing cyclase</fullName>
    </alternativeName>
</protein>
<name>A0A7X0BQP3_9PSED</name>
<feature type="domain" description="PAS" evidence="5">
    <location>
        <begin position="174"/>
        <end position="246"/>
    </location>
</feature>